<accession>A0A6A6V9M7</accession>
<gene>
    <name evidence="2" type="ORF">M011DRAFT_468875</name>
</gene>
<feature type="compositionally biased region" description="Acidic residues" evidence="1">
    <location>
        <begin position="515"/>
        <end position="524"/>
    </location>
</feature>
<evidence type="ECO:0000313" key="3">
    <source>
        <dbReference type="Proteomes" id="UP000799440"/>
    </source>
</evidence>
<feature type="compositionally biased region" description="Basic and acidic residues" evidence="1">
    <location>
        <begin position="469"/>
        <end position="478"/>
    </location>
</feature>
<keyword evidence="3" id="KW-1185">Reference proteome</keyword>
<organism evidence="2 3">
    <name type="scientific">Sporormia fimetaria CBS 119925</name>
    <dbReference type="NCBI Taxonomy" id="1340428"/>
    <lineage>
        <taxon>Eukaryota</taxon>
        <taxon>Fungi</taxon>
        <taxon>Dikarya</taxon>
        <taxon>Ascomycota</taxon>
        <taxon>Pezizomycotina</taxon>
        <taxon>Dothideomycetes</taxon>
        <taxon>Pleosporomycetidae</taxon>
        <taxon>Pleosporales</taxon>
        <taxon>Sporormiaceae</taxon>
        <taxon>Sporormia</taxon>
    </lineage>
</organism>
<evidence type="ECO:0000313" key="2">
    <source>
        <dbReference type="EMBL" id="KAF2745991.1"/>
    </source>
</evidence>
<feature type="region of interest" description="Disordered" evidence="1">
    <location>
        <begin position="244"/>
        <end position="276"/>
    </location>
</feature>
<dbReference type="AlphaFoldDB" id="A0A6A6V9M7"/>
<feature type="region of interest" description="Disordered" evidence="1">
    <location>
        <begin position="465"/>
        <end position="524"/>
    </location>
</feature>
<dbReference type="OrthoDB" id="4776522at2759"/>
<dbReference type="EMBL" id="MU006579">
    <property type="protein sequence ID" value="KAF2745991.1"/>
    <property type="molecule type" value="Genomic_DNA"/>
</dbReference>
<feature type="compositionally biased region" description="Polar residues" evidence="1">
    <location>
        <begin position="141"/>
        <end position="158"/>
    </location>
</feature>
<proteinExistence type="predicted"/>
<feature type="compositionally biased region" description="Polar residues" evidence="1">
    <location>
        <begin position="248"/>
        <end position="261"/>
    </location>
</feature>
<feature type="compositionally biased region" description="Polar residues" evidence="1">
    <location>
        <begin position="489"/>
        <end position="499"/>
    </location>
</feature>
<reference evidence="2" key="1">
    <citation type="journal article" date="2020" name="Stud. Mycol.">
        <title>101 Dothideomycetes genomes: a test case for predicting lifestyles and emergence of pathogens.</title>
        <authorList>
            <person name="Haridas S."/>
            <person name="Albert R."/>
            <person name="Binder M."/>
            <person name="Bloem J."/>
            <person name="Labutti K."/>
            <person name="Salamov A."/>
            <person name="Andreopoulos B."/>
            <person name="Baker S."/>
            <person name="Barry K."/>
            <person name="Bills G."/>
            <person name="Bluhm B."/>
            <person name="Cannon C."/>
            <person name="Castanera R."/>
            <person name="Culley D."/>
            <person name="Daum C."/>
            <person name="Ezra D."/>
            <person name="Gonzalez J."/>
            <person name="Henrissat B."/>
            <person name="Kuo A."/>
            <person name="Liang C."/>
            <person name="Lipzen A."/>
            <person name="Lutzoni F."/>
            <person name="Magnuson J."/>
            <person name="Mondo S."/>
            <person name="Nolan M."/>
            <person name="Ohm R."/>
            <person name="Pangilinan J."/>
            <person name="Park H.-J."/>
            <person name="Ramirez L."/>
            <person name="Alfaro M."/>
            <person name="Sun H."/>
            <person name="Tritt A."/>
            <person name="Yoshinaga Y."/>
            <person name="Zwiers L.-H."/>
            <person name="Turgeon B."/>
            <person name="Goodwin S."/>
            <person name="Spatafora J."/>
            <person name="Crous P."/>
            <person name="Grigoriev I."/>
        </authorList>
    </citation>
    <scope>NUCLEOTIDE SEQUENCE</scope>
    <source>
        <strain evidence="2">CBS 119925</strain>
    </source>
</reference>
<dbReference type="Proteomes" id="UP000799440">
    <property type="component" value="Unassembled WGS sequence"/>
</dbReference>
<feature type="compositionally biased region" description="Low complexity" evidence="1">
    <location>
        <begin position="262"/>
        <end position="276"/>
    </location>
</feature>
<name>A0A6A6V9M7_9PLEO</name>
<protein>
    <submittedName>
        <fullName evidence="2">Uncharacterized protein</fullName>
    </submittedName>
</protein>
<feature type="region of interest" description="Disordered" evidence="1">
    <location>
        <begin position="136"/>
        <end position="161"/>
    </location>
</feature>
<sequence length="524" mass="57582">MQPQVRPAARPSRQSVPGCTHMETEAVYDKYRHCPNCRQPCDLGFVLECREDQLLAHPQEAFQARRTANGAAISPLRLKLSVFGLNESIIEQAERGLYTKAQIEKLIGQKLMVAQVVESTRRACRTFVHDTRTNKELTGTADDSNITANDASAESGVSSHPAGYNPTRPRCRFIGCHHCCRWLWCRAVTNLDSIQPNTPPPTWKDLKDLPTHDNHIVRNIGLHPNPTVTYHDIFHAPLANERPANNKIFPSTSTNSGSEHNTTTSATPTPSTSSLLTYRTTQTDISVLRSLRTPSRRFYALSNRTSSSIQYHFLTRPLFSRDGLRAGIKSLFKRIDKNKPTELESLTTTPVPALATSAITLPIPRSGTARPQTEDETIDDLDVGALRRVRRLKECAELARGDIAGGFEVGPRLSAAFRGRSVFPEDTSAGATNADALSMDYGSRGVERRLHEARCRDEVKTVMVGPRSDAVKDSREIEGEGDDVERDTIQATGGASSDGLSDGIKTSGMSRVSDPEVEGDGPTI</sequence>
<evidence type="ECO:0000256" key="1">
    <source>
        <dbReference type="SAM" id="MobiDB-lite"/>
    </source>
</evidence>